<evidence type="ECO:0000256" key="1">
    <source>
        <dbReference type="SAM" id="MobiDB-lite"/>
    </source>
</evidence>
<organism evidence="3 4">
    <name type="scientific">Bimuria novae-zelandiae CBS 107.79</name>
    <dbReference type="NCBI Taxonomy" id="1447943"/>
    <lineage>
        <taxon>Eukaryota</taxon>
        <taxon>Fungi</taxon>
        <taxon>Dikarya</taxon>
        <taxon>Ascomycota</taxon>
        <taxon>Pezizomycotina</taxon>
        <taxon>Dothideomycetes</taxon>
        <taxon>Pleosporomycetidae</taxon>
        <taxon>Pleosporales</taxon>
        <taxon>Massarineae</taxon>
        <taxon>Didymosphaeriaceae</taxon>
        <taxon>Bimuria</taxon>
    </lineage>
</organism>
<keyword evidence="4" id="KW-1185">Reference proteome</keyword>
<dbReference type="EMBL" id="ML976774">
    <property type="protein sequence ID" value="KAF1964926.1"/>
    <property type="molecule type" value="Genomic_DNA"/>
</dbReference>
<feature type="compositionally biased region" description="Basic and acidic residues" evidence="1">
    <location>
        <begin position="327"/>
        <end position="336"/>
    </location>
</feature>
<protein>
    <submittedName>
        <fullName evidence="3">Uncharacterized protein</fullName>
    </submittedName>
</protein>
<feature type="compositionally biased region" description="Basic and acidic residues" evidence="1">
    <location>
        <begin position="174"/>
        <end position="193"/>
    </location>
</feature>
<feature type="region of interest" description="Disordered" evidence="1">
    <location>
        <begin position="31"/>
        <end position="128"/>
    </location>
</feature>
<feature type="compositionally biased region" description="Basic and acidic residues" evidence="1">
    <location>
        <begin position="43"/>
        <end position="60"/>
    </location>
</feature>
<keyword evidence="2" id="KW-0472">Membrane</keyword>
<feature type="compositionally biased region" description="Basic and acidic residues" evidence="1">
    <location>
        <begin position="354"/>
        <end position="363"/>
    </location>
</feature>
<dbReference type="AlphaFoldDB" id="A0A6A5UPT4"/>
<keyword evidence="2" id="KW-0812">Transmembrane</keyword>
<proteinExistence type="predicted"/>
<evidence type="ECO:0000313" key="4">
    <source>
        <dbReference type="Proteomes" id="UP000800036"/>
    </source>
</evidence>
<evidence type="ECO:0000256" key="2">
    <source>
        <dbReference type="SAM" id="Phobius"/>
    </source>
</evidence>
<sequence length="363" mass="38341">MDPLYSWAAFLVLAGALSWYYGLLDKALAKKNESGPNRGRTRSRADDTKIPDWAESDSKKPAAKPAKKAAPRKSVKKAVQEVGSKAEAALSSVTSATGAVAEKETSDETPSLATQVADMIPSGKDVSDMLDAKSISNVLKINASEKPARPAKPQQKKSESETQTKKQAQNAKKRAAEKEAIAKAEAERKKLMEKQLAGAREARGEAPGSRYHRPTQPPASNAWNNGPAPAVKEPANGELLDTFDATSIASSATNGTVPTPDSTSYDNLPSEEDQIAAALADSAWTTVPKGKKKKTKTNGEAVGEGSDSGAPSETAPAPVKAAPAPAPKKENKKESAKPASRFEVLSEPVSTFNDPRDSDWPVV</sequence>
<accession>A0A6A5UPT4</accession>
<feature type="region of interest" description="Disordered" evidence="1">
    <location>
        <begin position="140"/>
        <end position="363"/>
    </location>
</feature>
<evidence type="ECO:0000313" key="3">
    <source>
        <dbReference type="EMBL" id="KAF1964926.1"/>
    </source>
</evidence>
<feature type="compositionally biased region" description="Basic residues" evidence="1">
    <location>
        <begin position="61"/>
        <end position="76"/>
    </location>
</feature>
<dbReference type="Proteomes" id="UP000800036">
    <property type="component" value="Unassembled WGS sequence"/>
</dbReference>
<name>A0A6A5UPT4_9PLEO</name>
<feature type="compositionally biased region" description="Polar residues" evidence="1">
    <location>
        <begin position="244"/>
        <end position="267"/>
    </location>
</feature>
<gene>
    <name evidence="3" type="ORF">BU23DRAFT_41498</name>
</gene>
<reference evidence="3" key="1">
    <citation type="journal article" date="2020" name="Stud. Mycol.">
        <title>101 Dothideomycetes genomes: a test case for predicting lifestyles and emergence of pathogens.</title>
        <authorList>
            <person name="Haridas S."/>
            <person name="Albert R."/>
            <person name="Binder M."/>
            <person name="Bloem J."/>
            <person name="Labutti K."/>
            <person name="Salamov A."/>
            <person name="Andreopoulos B."/>
            <person name="Baker S."/>
            <person name="Barry K."/>
            <person name="Bills G."/>
            <person name="Bluhm B."/>
            <person name="Cannon C."/>
            <person name="Castanera R."/>
            <person name="Culley D."/>
            <person name="Daum C."/>
            <person name="Ezra D."/>
            <person name="Gonzalez J."/>
            <person name="Henrissat B."/>
            <person name="Kuo A."/>
            <person name="Liang C."/>
            <person name="Lipzen A."/>
            <person name="Lutzoni F."/>
            <person name="Magnuson J."/>
            <person name="Mondo S."/>
            <person name="Nolan M."/>
            <person name="Ohm R."/>
            <person name="Pangilinan J."/>
            <person name="Park H.-J."/>
            <person name="Ramirez L."/>
            <person name="Alfaro M."/>
            <person name="Sun H."/>
            <person name="Tritt A."/>
            <person name="Yoshinaga Y."/>
            <person name="Zwiers L.-H."/>
            <person name="Turgeon B."/>
            <person name="Goodwin S."/>
            <person name="Spatafora J."/>
            <person name="Crous P."/>
            <person name="Grigoriev I."/>
        </authorList>
    </citation>
    <scope>NUCLEOTIDE SEQUENCE</scope>
    <source>
        <strain evidence="3">CBS 107.79</strain>
    </source>
</reference>
<feature type="transmembrane region" description="Helical" evidence="2">
    <location>
        <begin position="6"/>
        <end position="24"/>
    </location>
</feature>
<keyword evidence="2" id="KW-1133">Transmembrane helix</keyword>
<dbReference type="OrthoDB" id="4207724at2759"/>